<evidence type="ECO:0000313" key="2">
    <source>
        <dbReference type="EMBL" id="ALA68525.1"/>
    </source>
</evidence>
<keyword evidence="1" id="KW-0472">Membrane</keyword>
<dbReference type="AlphaFoldDB" id="A0A0K2H3A0"/>
<keyword evidence="1" id="KW-0812">Transmembrane</keyword>
<dbReference type="OrthoDB" id="4414876at2"/>
<accession>A0A0K2H3A0</accession>
<sequence length="73" mass="8506">MNTYEAMLLARKLRMVLLIAFITFVAYKGVWWLVAVGVFLIGMTLWQNKRLREEIAVRNAEETTSANHDEPKH</sequence>
<proteinExistence type="predicted"/>
<organism evidence="2 3">
    <name type="scientific">Corynebacterium lactis RW2-5</name>
    <dbReference type="NCBI Taxonomy" id="1408189"/>
    <lineage>
        <taxon>Bacteria</taxon>
        <taxon>Bacillati</taxon>
        <taxon>Actinomycetota</taxon>
        <taxon>Actinomycetes</taxon>
        <taxon>Mycobacteriales</taxon>
        <taxon>Corynebacteriaceae</taxon>
        <taxon>Corynebacterium</taxon>
    </lineage>
</organism>
<gene>
    <name evidence="2" type="ORF">CLAC_06615</name>
</gene>
<feature type="transmembrane region" description="Helical" evidence="1">
    <location>
        <begin position="15"/>
        <end position="42"/>
    </location>
</feature>
<dbReference type="STRING" id="1408189.CLAC_06615"/>
<protein>
    <submittedName>
        <fullName evidence="2">Uncharacterized protein</fullName>
    </submittedName>
</protein>
<name>A0A0K2H3A0_9CORY</name>
<dbReference type="PATRIC" id="fig|1408189.4.peg.1316"/>
<dbReference type="EMBL" id="CP006841">
    <property type="protein sequence ID" value="ALA68525.1"/>
    <property type="molecule type" value="Genomic_DNA"/>
</dbReference>
<reference evidence="2 3" key="1">
    <citation type="submission" date="2013-10" db="EMBL/GenBank/DDBJ databases">
        <title>Complete genome sequence of Corynebacterium lactis DSM 45799(T), isolated from raw cow milk.</title>
        <authorList>
            <person name="Ruckert C."/>
            <person name="Albersmeier A."/>
            <person name="Lipski A."/>
            <person name="Kalinowski J."/>
        </authorList>
    </citation>
    <scope>NUCLEOTIDE SEQUENCE [LARGE SCALE GENOMIC DNA]</scope>
    <source>
        <strain evidence="2 3">RW2-5</strain>
    </source>
</reference>
<keyword evidence="1" id="KW-1133">Transmembrane helix</keyword>
<dbReference type="Proteomes" id="UP000058446">
    <property type="component" value="Chromosome"/>
</dbReference>
<dbReference type="RefSeq" id="WP_053412214.1">
    <property type="nucleotide sequence ID" value="NZ_CP006841.1"/>
</dbReference>
<dbReference type="KEGG" id="clw:CLAC_06615"/>
<keyword evidence="3" id="KW-1185">Reference proteome</keyword>
<evidence type="ECO:0000313" key="3">
    <source>
        <dbReference type="Proteomes" id="UP000058446"/>
    </source>
</evidence>
<evidence type="ECO:0000256" key="1">
    <source>
        <dbReference type="SAM" id="Phobius"/>
    </source>
</evidence>